<feature type="domain" description="Phosphoribulokinase/uridine kinase" evidence="1">
    <location>
        <begin position="34"/>
        <end position="213"/>
    </location>
</feature>
<dbReference type="SUPFAM" id="SSF52540">
    <property type="entry name" value="P-loop containing nucleoside triphosphate hydrolases"/>
    <property type="match status" value="1"/>
</dbReference>
<dbReference type="Pfam" id="PF00485">
    <property type="entry name" value="PRK"/>
    <property type="match status" value="1"/>
</dbReference>
<keyword evidence="2" id="KW-0808">Transferase</keyword>
<name>A0A7W2I925_9BURK</name>
<reference evidence="2 3" key="1">
    <citation type="submission" date="2020-07" db="EMBL/GenBank/DDBJ databases">
        <title>Novel species isolated from subtropical streams in China.</title>
        <authorList>
            <person name="Lu H."/>
        </authorList>
    </citation>
    <scope>NUCLEOTIDE SEQUENCE [LARGE SCALE GENOMIC DNA]</scope>
    <source>
        <strain evidence="2 3">FT3S</strain>
    </source>
</reference>
<comment type="caution">
    <text evidence="2">The sequence shown here is derived from an EMBL/GenBank/DDBJ whole genome shotgun (WGS) entry which is preliminary data.</text>
</comment>
<dbReference type="PANTHER" id="PTHR10285">
    <property type="entry name" value="URIDINE KINASE"/>
    <property type="match status" value="1"/>
</dbReference>
<evidence type="ECO:0000313" key="3">
    <source>
        <dbReference type="Proteomes" id="UP000566711"/>
    </source>
</evidence>
<dbReference type="GO" id="GO:0016301">
    <property type="term" value="F:kinase activity"/>
    <property type="evidence" value="ECO:0007669"/>
    <property type="project" value="UniProtKB-KW"/>
</dbReference>
<gene>
    <name evidence="2" type="ORF">H3H36_22625</name>
</gene>
<keyword evidence="3" id="KW-1185">Reference proteome</keyword>
<evidence type="ECO:0000259" key="1">
    <source>
        <dbReference type="Pfam" id="PF00485"/>
    </source>
</evidence>
<sequence>MATKSTGDGVKMSDVEQALAHLLASLVPGQRYMLGLAGAPGAGKSTVAQRLLAALPGRAAVVPMDGYHLANTELARLGRAGRKGAPDTFDSAGYVALLARLRQRVPGEVVYAPEYRREIEEGVAGAIAVPPEIELVITEGNYLLLDQGHWTGVRAQLDAVWYIDIDHDLRRERLAARHMRFGRTADQAHHWVWRTDEPNAVLVEASKVRADLVLR</sequence>
<keyword evidence="2" id="KW-0418">Kinase</keyword>
<dbReference type="Gene3D" id="3.40.50.300">
    <property type="entry name" value="P-loop containing nucleotide triphosphate hydrolases"/>
    <property type="match status" value="2"/>
</dbReference>
<evidence type="ECO:0000313" key="2">
    <source>
        <dbReference type="EMBL" id="MBA5608149.1"/>
    </source>
</evidence>
<dbReference type="GO" id="GO:0005524">
    <property type="term" value="F:ATP binding"/>
    <property type="evidence" value="ECO:0007669"/>
    <property type="project" value="InterPro"/>
</dbReference>
<dbReference type="Proteomes" id="UP000566711">
    <property type="component" value="Unassembled WGS sequence"/>
</dbReference>
<dbReference type="InterPro" id="IPR027417">
    <property type="entry name" value="P-loop_NTPase"/>
</dbReference>
<organism evidence="2 3">
    <name type="scientific">Rugamonas fusca</name>
    <dbReference type="NCBI Taxonomy" id="2758568"/>
    <lineage>
        <taxon>Bacteria</taxon>
        <taxon>Pseudomonadati</taxon>
        <taxon>Pseudomonadota</taxon>
        <taxon>Betaproteobacteria</taxon>
        <taxon>Burkholderiales</taxon>
        <taxon>Oxalobacteraceae</taxon>
        <taxon>Telluria group</taxon>
        <taxon>Rugamonas</taxon>
    </lineage>
</organism>
<dbReference type="NCBIfam" id="NF006743">
    <property type="entry name" value="PRK09270.1-2"/>
    <property type="match status" value="1"/>
</dbReference>
<dbReference type="AlphaFoldDB" id="A0A7W2I925"/>
<dbReference type="InterPro" id="IPR006083">
    <property type="entry name" value="PRK/URK"/>
</dbReference>
<proteinExistence type="predicted"/>
<protein>
    <submittedName>
        <fullName evidence="2">Nucleoside/nucleotide kinase family protein</fullName>
    </submittedName>
</protein>
<accession>A0A7W2I925</accession>
<dbReference type="EMBL" id="JACEZS010000026">
    <property type="protein sequence ID" value="MBA5608149.1"/>
    <property type="molecule type" value="Genomic_DNA"/>
</dbReference>